<evidence type="ECO:0000313" key="2">
    <source>
        <dbReference type="Proteomes" id="UP000796761"/>
    </source>
</evidence>
<evidence type="ECO:0000313" key="1">
    <source>
        <dbReference type="EMBL" id="TRZ17230.1"/>
    </source>
</evidence>
<comment type="caution">
    <text evidence="1">The sequence shown here is derived from an EMBL/GenBank/DDBJ whole genome shotgun (WGS) entry which is preliminary data.</text>
</comment>
<accession>A0A8K1GGG7</accession>
<proteinExistence type="predicted"/>
<dbReference type="Proteomes" id="UP000796761">
    <property type="component" value="Unassembled WGS sequence"/>
</dbReference>
<sequence>MQIGEESFLLGAYVSNNLIEEIKAEALQKPAFKGRKVYSVAGKDKVGSFPLTISYSNFCFIAVTPVHDFRVFCQLHITTCNLHNVKLQENIDSKGAYVSNNLIEEIKAEALQKPAFKGRKVYSVAGKDKILDSSVMGSTAKAALTLLQLSPTFTLFPTRPSYFISITGSTLLLVGSSFLWHEIVINAFKEPPEFFVLCCVVSLVDVRIVKFTHKRQCLWLWGCFELSIECLTYFLLLIRQSVANTHNCVTLAGLPFYPQVTLRPTSPMRVSSDFDLKILVIGNYSIVISIPGSINLRVLLSLLLLL</sequence>
<dbReference type="AlphaFoldDB" id="A0A8K1GGG7"/>
<keyword evidence="2" id="KW-1185">Reference proteome</keyword>
<name>A0A8K1GGG7_9PASS</name>
<organism evidence="1 2">
    <name type="scientific">Zosterops borbonicus</name>
    <dbReference type="NCBI Taxonomy" id="364589"/>
    <lineage>
        <taxon>Eukaryota</taxon>
        <taxon>Metazoa</taxon>
        <taxon>Chordata</taxon>
        <taxon>Craniata</taxon>
        <taxon>Vertebrata</taxon>
        <taxon>Euteleostomi</taxon>
        <taxon>Archelosauria</taxon>
        <taxon>Archosauria</taxon>
        <taxon>Dinosauria</taxon>
        <taxon>Saurischia</taxon>
        <taxon>Theropoda</taxon>
        <taxon>Coelurosauria</taxon>
        <taxon>Aves</taxon>
        <taxon>Neognathae</taxon>
        <taxon>Neoaves</taxon>
        <taxon>Telluraves</taxon>
        <taxon>Australaves</taxon>
        <taxon>Passeriformes</taxon>
        <taxon>Sylvioidea</taxon>
        <taxon>Zosteropidae</taxon>
        <taxon>Zosterops</taxon>
    </lineage>
</organism>
<protein>
    <submittedName>
        <fullName evidence="1">Uncharacterized protein</fullName>
    </submittedName>
</protein>
<gene>
    <name evidence="1" type="ORF">HGM15179_009873</name>
</gene>
<reference evidence="1" key="1">
    <citation type="submission" date="2019-04" db="EMBL/GenBank/DDBJ databases">
        <title>Genome assembly of Zosterops borbonicus 15179.</title>
        <authorList>
            <person name="Leroy T."/>
            <person name="Anselmetti Y."/>
            <person name="Tilak M.-K."/>
            <person name="Nabholz B."/>
        </authorList>
    </citation>
    <scope>NUCLEOTIDE SEQUENCE</scope>
    <source>
        <strain evidence="1">HGM_15179</strain>
        <tissue evidence="1">Muscle</tissue>
    </source>
</reference>
<dbReference type="EMBL" id="SWJQ01000277">
    <property type="protein sequence ID" value="TRZ17230.1"/>
    <property type="molecule type" value="Genomic_DNA"/>
</dbReference>